<feature type="compositionally biased region" description="Basic and acidic residues" evidence="2">
    <location>
        <begin position="378"/>
        <end position="392"/>
    </location>
</feature>
<sequence length="526" mass="56034">MADVEHPAGPNGDLSQKENDKSMDEPAPALDPAPHVPEAATPTTDAPSSTPVPLAPPSLTDNELATLSAIASGDEPDTYPLWEENLKPLVLKQLAHNVYRFLTDAPPHPPPRPEIPSTTFGLVFKKFPVRGPPSPRSTTVRLPVLLNGEELKKQEDKIKEMLDEFDEEAPFTMQRLAELLLYPFREYRMVGKYLRAIERVLSVTPSFDPQIYAPIAPAAAQPGTSASGPNIPSTPFQLASTPLFSPIPFLHGKELPIPPPRRSASPPMSPLDIGPRRSPNTSPRGSPRIAARRGGPRVATSSAAMSAQTRRRANSQSSPTSPVPLMLGSTSRPGMPSLPDAFPVSNSAPPSAASSSGSQRRSPTPPPKSPPTGPTPTRVDELDNPDAHKTMLDEPVALSSVTTGKVKIRSPELRPADLPSILAVVASAESGTEPVAGLGLSLGERFVSATSSAADKNADEPKNDEGNGSNGSNGSGEGDEGEVERMVSEEREMEDVPEELEREALGNWEVVDKPTETTEDVQMGDD</sequence>
<gene>
    <name evidence="3" type="ORF">CALVIDRAFT_595891</name>
</gene>
<name>A0A167QJ88_CALVF</name>
<evidence type="ECO:0000256" key="2">
    <source>
        <dbReference type="SAM" id="MobiDB-lite"/>
    </source>
</evidence>
<accession>A0A167QJ88</accession>
<comment type="similarity">
    <text evidence="1">Belongs to the PPP4R2 family.</text>
</comment>
<dbReference type="PANTHER" id="PTHR16487:SF0">
    <property type="entry name" value="PROTEIN PHOSPHATASE 4 REGULATORY SUBUNIT 2-RELATED"/>
    <property type="match status" value="1"/>
</dbReference>
<dbReference type="GO" id="GO:0005737">
    <property type="term" value="C:cytoplasm"/>
    <property type="evidence" value="ECO:0007669"/>
    <property type="project" value="TreeGrafter"/>
</dbReference>
<feature type="compositionally biased region" description="Polar residues" evidence="2">
    <location>
        <begin position="299"/>
        <end position="320"/>
    </location>
</feature>
<feature type="region of interest" description="Disordered" evidence="2">
    <location>
        <begin position="251"/>
        <end position="415"/>
    </location>
</feature>
<evidence type="ECO:0008006" key="5">
    <source>
        <dbReference type="Google" id="ProtNLM"/>
    </source>
</evidence>
<dbReference type="Pfam" id="PF09184">
    <property type="entry name" value="PPP4R2"/>
    <property type="match status" value="1"/>
</dbReference>
<feature type="compositionally biased region" description="Low complexity" evidence="2">
    <location>
        <begin position="341"/>
        <end position="362"/>
    </location>
</feature>
<protein>
    <recommendedName>
        <fullName evidence="5">PPP4R2-domain-containing protein</fullName>
    </recommendedName>
</protein>
<evidence type="ECO:0000256" key="1">
    <source>
        <dbReference type="ARBA" id="ARBA00009207"/>
    </source>
</evidence>
<feature type="compositionally biased region" description="Low complexity" evidence="2">
    <location>
        <begin position="36"/>
        <end position="52"/>
    </location>
</feature>
<dbReference type="InterPro" id="IPR015267">
    <property type="entry name" value="PPP4R2"/>
</dbReference>
<dbReference type="GO" id="GO:0005634">
    <property type="term" value="C:nucleus"/>
    <property type="evidence" value="ECO:0007669"/>
    <property type="project" value="TreeGrafter"/>
</dbReference>
<dbReference type="EMBL" id="KV417271">
    <property type="protein sequence ID" value="KZO99814.1"/>
    <property type="molecule type" value="Genomic_DNA"/>
</dbReference>
<evidence type="ECO:0000313" key="4">
    <source>
        <dbReference type="Proteomes" id="UP000076738"/>
    </source>
</evidence>
<organism evidence="3 4">
    <name type="scientific">Calocera viscosa (strain TUFC12733)</name>
    <dbReference type="NCBI Taxonomy" id="1330018"/>
    <lineage>
        <taxon>Eukaryota</taxon>
        <taxon>Fungi</taxon>
        <taxon>Dikarya</taxon>
        <taxon>Basidiomycota</taxon>
        <taxon>Agaricomycotina</taxon>
        <taxon>Dacrymycetes</taxon>
        <taxon>Dacrymycetales</taxon>
        <taxon>Dacrymycetaceae</taxon>
        <taxon>Calocera</taxon>
    </lineage>
</organism>
<feature type="compositionally biased region" description="Pro residues" evidence="2">
    <location>
        <begin position="363"/>
        <end position="374"/>
    </location>
</feature>
<feature type="compositionally biased region" description="Basic and acidic residues" evidence="2">
    <location>
        <begin position="15"/>
        <end position="24"/>
    </location>
</feature>
<dbReference type="GO" id="GO:0030289">
    <property type="term" value="C:protein phosphatase 4 complex"/>
    <property type="evidence" value="ECO:0007669"/>
    <property type="project" value="InterPro"/>
</dbReference>
<feature type="region of interest" description="Disordered" evidence="2">
    <location>
        <begin position="1"/>
        <end position="60"/>
    </location>
</feature>
<dbReference type="PANTHER" id="PTHR16487">
    <property type="entry name" value="PPP4R2-RELATED PROTEIN"/>
    <property type="match status" value="1"/>
</dbReference>
<feature type="compositionally biased region" description="Basic and acidic residues" evidence="2">
    <location>
        <begin position="456"/>
        <end position="465"/>
    </location>
</feature>
<dbReference type="STRING" id="1330018.A0A167QJ88"/>
<proteinExistence type="inferred from homology"/>
<dbReference type="GO" id="GO:0019888">
    <property type="term" value="F:protein phosphatase regulator activity"/>
    <property type="evidence" value="ECO:0007669"/>
    <property type="project" value="InterPro"/>
</dbReference>
<feature type="region of interest" description="Disordered" evidence="2">
    <location>
        <begin position="451"/>
        <end position="526"/>
    </location>
</feature>
<keyword evidence="4" id="KW-1185">Reference proteome</keyword>
<dbReference type="Proteomes" id="UP000076738">
    <property type="component" value="Unassembled WGS sequence"/>
</dbReference>
<evidence type="ECO:0000313" key="3">
    <source>
        <dbReference type="EMBL" id="KZO99814.1"/>
    </source>
</evidence>
<feature type="compositionally biased region" description="Acidic residues" evidence="2">
    <location>
        <begin position="517"/>
        <end position="526"/>
    </location>
</feature>
<feature type="compositionally biased region" description="Acidic residues" evidence="2">
    <location>
        <begin position="491"/>
        <end position="501"/>
    </location>
</feature>
<dbReference type="OrthoDB" id="341898at2759"/>
<dbReference type="AlphaFoldDB" id="A0A167QJ88"/>
<reference evidence="3 4" key="1">
    <citation type="journal article" date="2016" name="Mol. Biol. Evol.">
        <title>Comparative Genomics of Early-Diverging Mushroom-Forming Fungi Provides Insights into the Origins of Lignocellulose Decay Capabilities.</title>
        <authorList>
            <person name="Nagy L.G."/>
            <person name="Riley R."/>
            <person name="Tritt A."/>
            <person name="Adam C."/>
            <person name="Daum C."/>
            <person name="Floudas D."/>
            <person name="Sun H."/>
            <person name="Yadav J.S."/>
            <person name="Pangilinan J."/>
            <person name="Larsson K.H."/>
            <person name="Matsuura K."/>
            <person name="Barry K."/>
            <person name="Labutti K."/>
            <person name="Kuo R."/>
            <person name="Ohm R.A."/>
            <person name="Bhattacharya S.S."/>
            <person name="Shirouzu T."/>
            <person name="Yoshinaga Y."/>
            <person name="Martin F.M."/>
            <person name="Grigoriev I.V."/>
            <person name="Hibbett D.S."/>
        </authorList>
    </citation>
    <scope>NUCLEOTIDE SEQUENCE [LARGE SCALE GENOMIC DNA]</scope>
    <source>
        <strain evidence="3 4">TUFC12733</strain>
    </source>
</reference>